<evidence type="ECO:0000313" key="7">
    <source>
        <dbReference type="EMBL" id="MBL0885993.1"/>
    </source>
</evidence>
<dbReference type="SMART" id="SM00345">
    <property type="entry name" value="HTH_GNTR"/>
    <property type="match status" value="1"/>
</dbReference>
<dbReference type="PROSITE" id="PS50977">
    <property type="entry name" value="HTH_TETR_2"/>
    <property type="match status" value="1"/>
</dbReference>
<sequence length="304" mass="33219">MTAAYERIADRIEGLIRSGDLAPGDRVPSTRRIVADHGVAMATATHALSELRRRGLVEPRRGVGTVVVGDAARRRSGTARGGPPAHAVTTTDVVHAAVRLADAEGLGGLTMRRIAADVGLPTMSVYRHVTGRDDLVTRMLDAVYGRFPPPEPGPGGWRQVAEACARTLWAMFQVHPWAAHAMSVTRPQATPNGMLFTDALLRAFGDAPSGRRLDTEARMHLTVVLFQFVRGVGVSLEPTLQARQDSGISDEEWMERAKPALRRVVDPRRHEHLAEAIRTEIDLTQDSLFEFGLARLLDGYEAFL</sequence>
<evidence type="ECO:0000313" key="8">
    <source>
        <dbReference type="Proteomes" id="UP000675409"/>
    </source>
</evidence>
<keyword evidence="2 4" id="KW-0238">DNA-binding</keyword>
<accession>A0ABS1LJJ2</accession>
<dbReference type="InterPro" id="IPR036271">
    <property type="entry name" value="Tet_transcr_reg_TetR-rel_C_sf"/>
</dbReference>
<feature type="domain" description="HTH gntR-type" evidence="5">
    <location>
        <begin position="2"/>
        <end position="70"/>
    </location>
</feature>
<dbReference type="Gene3D" id="1.10.357.10">
    <property type="entry name" value="Tetracycline Repressor, domain 2"/>
    <property type="match status" value="1"/>
</dbReference>
<evidence type="ECO:0000256" key="2">
    <source>
        <dbReference type="ARBA" id="ARBA00023125"/>
    </source>
</evidence>
<dbReference type="InterPro" id="IPR036388">
    <property type="entry name" value="WH-like_DNA-bd_sf"/>
</dbReference>
<proteinExistence type="predicted"/>
<dbReference type="PANTHER" id="PTHR44846:SF17">
    <property type="entry name" value="GNTR-FAMILY TRANSCRIPTIONAL REGULATOR"/>
    <property type="match status" value="1"/>
</dbReference>
<evidence type="ECO:0000256" key="1">
    <source>
        <dbReference type="ARBA" id="ARBA00023015"/>
    </source>
</evidence>
<dbReference type="PROSITE" id="PS50949">
    <property type="entry name" value="HTH_GNTR"/>
    <property type="match status" value="1"/>
</dbReference>
<feature type="DNA-binding region" description="H-T-H motif" evidence="4">
    <location>
        <begin position="110"/>
        <end position="129"/>
    </location>
</feature>
<keyword evidence="1" id="KW-0805">Transcription regulation</keyword>
<dbReference type="SUPFAM" id="SSF48498">
    <property type="entry name" value="Tetracyclin repressor-like, C-terminal domain"/>
    <property type="match status" value="1"/>
</dbReference>
<name>A0ABS1LJJ2_9MICO</name>
<evidence type="ECO:0000259" key="5">
    <source>
        <dbReference type="PROSITE" id="PS50949"/>
    </source>
</evidence>
<keyword evidence="3" id="KW-0804">Transcription</keyword>
<dbReference type="Pfam" id="PF00392">
    <property type="entry name" value="GntR"/>
    <property type="match status" value="1"/>
</dbReference>
<dbReference type="InterPro" id="IPR000524">
    <property type="entry name" value="Tscrpt_reg_HTH_GntR"/>
</dbReference>
<evidence type="ECO:0000259" key="6">
    <source>
        <dbReference type="PROSITE" id="PS50977"/>
    </source>
</evidence>
<dbReference type="Pfam" id="PF02909">
    <property type="entry name" value="TetR_C_1"/>
    <property type="match status" value="1"/>
</dbReference>
<dbReference type="CDD" id="cd07377">
    <property type="entry name" value="WHTH_GntR"/>
    <property type="match status" value="1"/>
</dbReference>
<dbReference type="InterPro" id="IPR009057">
    <property type="entry name" value="Homeodomain-like_sf"/>
</dbReference>
<gene>
    <name evidence="7" type="ORF">HGK34_06830</name>
</gene>
<reference evidence="7 8" key="1">
    <citation type="journal article" date="2021" name="Arch. Microbiol.">
        <title>Myceligenerans indicum sp. nov., an actinobacterium isolated from mangrove sediment of Sundarbans, India.</title>
        <authorList>
            <person name="Asha K."/>
            <person name="Bhadury P."/>
        </authorList>
    </citation>
    <scope>NUCLEOTIDE SEQUENCE [LARGE SCALE GENOMIC DNA]</scope>
    <source>
        <strain evidence="7 8">I2</strain>
    </source>
</reference>
<evidence type="ECO:0000256" key="4">
    <source>
        <dbReference type="PROSITE-ProRule" id="PRU00335"/>
    </source>
</evidence>
<dbReference type="InterPro" id="IPR004111">
    <property type="entry name" value="Repressor_TetR_C"/>
</dbReference>
<comment type="caution">
    <text evidence="7">The sequence shown here is derived from an EMBL/GenBank/DDBJ whole genome shotgun (WGS) entry which is preliminary data.</text>
</comment>
<dbReference type="Pfam" id="PF00440">
    <property type="entry name" value="TetR_N"/>
    <property type="match status" value="1"/>
</dbReference>
<keyword evidence="8" id="KW-1185">Reference proteome</keyword>
<dbReference type="Gene3D" id="1.10.10.10">
    <property type="entry name" value="Winged helix-like DNA-binding domain superfamily/Winged helix DNA-binding domain"/>
    <property type="match status" value="1"/>
</dbReference>
<evidence type="ECO:0000256" key="3">
    <source>
        <dbReference type="ARBA" id="ARBA00023163"/>
    </source>
</evidence>
<dbReference type="PANTHER" id="PTHR44846">
    <property type="entry name" value="MANNOSYL-D-GLYCERATE TRANSPORT/METABOLISM SYSTEM REPRESSOR MNGR-RELATED"/>
    <property type="match status" value="1"/>
</dbReference>
<dbReference type="InterPro" id="IPR050679">
    <property type="entry name" value="Bact_HTH_transcr_reg"/>
</dbReference>
<dbReference type="InterPro" id="IPR036390">
    <property type="entry name" value="WH_DNA-bd_sf"/>
</dbReference>
<dbReference type="InterPro" id="IPR001647">
    <property type="entry name" value="HTH_TetR"/>
</dbReference>
<dbReference type="Proteomes" id="UP000675409">
    <property type="component" value="Unassembled WGS sequence"/>
</dbReference>
<dbReference type="EMBL" id="JABBYC010000007">
    <property type="protein sequence ID" value="MBL0885993.1"/>
    <property type="molecule type" value="Genomic_DNA"/>
</dbReference>
<dbReference type="SUPFAM" id="SSF46689">
    <property type="entry name" value="Homeodomain-like"/>
    <property type="match status" value="1"/>
</dbReference>
<feature type="domain" description="HTH tetR-type" evidence="6">
    <location>
        <begin position="87"/>
        <end position="147"/>
    </location>
</feature>
<dbReference type="RefSeq" id="WP_201845834.1">
    <property type="nucleotide sequence ID" value="NZ_JABBYC010000007.1"/>
</dbReference>
<protein>
    <submittedName>
        <fullName evidence="7">GntR family transcriptional regulator</fullName>
    </submittedName>
</protein>
<dbReference type="Gene3D" id="1.10.10.60">
    <property type="entry name" value="Homeodomain-like"/>
    <property type="match status" value="1"/>
</dbReference>
<organism evidence="7 8">
    <name type="scientific">Myceligenerans indicum</name>
    <dbReference type="NCBI Taxonomy" id="2593663"/>
    <lineage>
        <taxon>Bacteria</taxon>
        <taxon>Bacillati</taxon>
        <taxon>Actinomycetota</taxon>
        <taxon>Actinomycetes</taxon>
        <taxon>Micrococcales</taxon>
        <taxon>Promicromonosporaceae</taxon>
        <taxon>Myceligenerans</taxon>
    </lineage>
</organism>
<dbReference type="SUPFAM" id="SSF46785">
    <property type="entry name" value="Winged helix' DNA-binding domain"/>
    <property type="match status" value="1"/>
</dbReference>